<dbReference type="Proteomes" id="UP000835052">
    <property type="component" value="Unassembled WGS sequence"/>
</dbReference>
<accession>A0A8S1I0A3</accession>
<evidence type="ECO:0000313" key="2">
    <source>
        <dbReference type="EMBL" id="CAD6199709.1"/>
    </source>
</evidence>
<keyword evidence="1" id="KW-0812">Transmembrane</keyword>
<keyword evidence="3" id="KW-1185">Reference proteome</keyword>
<name>A0A8S1I0A3_9PELO</name>
<proteinExistence type="predicted"/>
<feature type="transmembrane region" description="Helical" evidence="1">
    <location>
        <begin position="63"/>
        <end position="81"/>
    </location>
</feature>
<protein>
    <submittedName>
        <fullName evidence="2">Uncharacterized protein</fullName>
    </submittedName>
</protein>
<feature type="transmembrane region" description="Helical" evidence="1">
    <location>
        <begin position="204"/>
        <end position="237"/>
    </location>
</feature>
<dbReference type="AlphaFoldDB" id="A0A8S1I0A3"/>
<feature type="transmembrane region" description="Helical" evidence="1">
    <location>
        <begin position="33"/>
        <end position="56"/>
    </location>
</feature>
<organism evidence="2 3">
    <name type="scientific">Caenorhabditis auriculariae</name>
    <dbReference type="NCBI Taxonomy" id="2777116"/>
    <lineage>
        <taxon>Eukaryota</taxon>
        <taxon>Metazoa</taxon>
        <taxon>Ecdysozoa</taxon>
        <taxon>Nematoda</taxon>
        <taxon>Chromadorea</taxon>
        <taxon>Rhabditida</taxon>
        <taxon>Rhabditina</taxon>
        <taxon>Rhabditomorpha</taxon>
        <taxon>Rhabditoidea</taxon>
        <taxon>Rhabditidae</taxon>
        <taxon>Peloderinae</taxon>
        <taxon>Caenorhabditis</taxon>
    </lineage>
</organism>
<feature type="transmembrane region" description="Helical" evidence="1">
    <location>
        <begin position="136"/>
        <end position="154"/>
    </location>
</feature>
<reference evidence="2" key="1">
    <citation type="submission" date="2020-10" db="EMBL/GenBank/DDBJ databases">
        <authorList>
            <person name="Kikuchi T."/>
        </authorList>
    </citation>
    <scope>NUCLEOTIDE SEQUENCE</scope>
    <source>
        <strain evidence="2">NKZ352</strain>
    </source>
</reference>
<feature type="transmembrane region" description="Helical" evidence="1">
    <location>
        <begin position="107"/>
        <end position="124"/>
    </location>
</feature>
<dbReference type="OrthoDB" id="5829493at2759"/>
<keyword evidence="1" id="KW-1133">Transmembrane helix</keyword>
<evidence type="ECO:0000256" key="1">
    <source>
        <dbReference type="SAM" id="Phobius"/>
    </source>
</evidence>
<comment type="caution">
    <text evidence="2">The sequence shown here is derived from an EMBL/GenBank/DDBJ whole genome shotgun (WGS) entry which is preliminary data.</text>
</comment>
<feature type="transmembrane region" description="Helical" evidence="1">
    <location>
        <begin position="160"/>
        <end position="183"/>
    </location>
</feature>
<sequence length="345" mass="38862">MSFNWDNYANEYSPIGDFFSNQPRIYLFQGGDVLGIGLLCFAAFLTLLVGLILVLSPPSLSRTFATIATVEIFFIVAPRSFKTFLLNFSEYPNLDCLFTVTSIEMTFNYALFLQFTSSVMLYVFLRNTNTKSGMTFFMSIALFSCILAITHVNFNVQLNFVPFVVFFLFFACFSIGNICLFIFMLLKHCTTKSSPEEKKLGFWLLLFLSTSCPPTLFMTIITSMDFLFVILGVTTAYPIPYVYLTTLRYNVFEATPICILISFVLLLPDIKNVWKRKRPEGPNPPDRVEEEVKTVATAVTTRTSSPTVTSESPLTVNISPTPRSTRIAPAVQPASFSIHIQPIVI</sequence>
<keyword evidence="1" id="KW-0472">Membrane</keyword>
<dbReference type="EMBL" id="CAJGYM010000196">
    <property type="protein sequence ID" value="CAD6199709.1"/>
    <property type="molecule type" value="Genomic_DNA"/>
</dbReference>
<evidence type="ECO:0000313" key="3">
    <source>
        <dbReference type="Proteomes" id="UP000835052"/>
    </source>
</evidence>
<gene>
    <name evidence="2" type="ORF">CAUJ_LOCUS15609</name>
</gene>